<comment type="caution">
    <text evidence="11">The sequence shown here is derived from an EMBL/GenBank/DDBJ whole genome shotgun (WGS) entry which is preliminary data.</text>
</comment>
<dbReference type="CDD" id="cd01396">
    <property type="entry name" value="MeCP2_MBD"/>
    <property type="match status" value="1"/>
</dbReference>
<proteinExistence type="predicted"/>
<keyword evidence="3" id="KW-0863">Zinc-finger</keyword>
<gene>
    <name evidence="11" type="ORF">K7X08_011699</name>
</gene>
<evidence type="ECO:0000256" key="6">
    <source>
        <dbReference type="ARBA" id="ARBA00023125"/>
    </source>
</evidence>
<dbReference type="SUPFAM" id="SSF54171">
    <property type="entry name" value="DNA-binding domain"/>
    <property type="match status" value="1"/>
</dbReference>
<dbReference type="InterPro" id="IPR001739">
    <property type="entry name" value="Methyl_CpG_DNA-bd"/>
</dbReference>
<evidence type="ECO:0000256" key="2">
    <source>
        <dbReference type="ARBA" id="ARBA00022723"/>
    </source>
</evidence>
<name>A0A9Q1MKB3_9SOLA</name>
<evidence type="ECO:0000256" key="4">
    <source>
        <dbReference type="ARBA" id="ARBA00022833"/>
    </source>
</evidence>
<dbReference type="Gene3D" id="3.30.890.10">
    <property type="entry name" value="Methyl-cpg-binding Protein 2, Chain A"/>
    <property type="match status" value="1"/>
</dbReference>
<evidence type="ECO:0000256" key="7">
    <source>
        <dbReference type="ARBA" id="ARBA00023163"/>
    </source>
</evidence>
<dbReference type="PANTHER" id="PTHR12396:SF0">
    <property type="entry name" value="METHYL-CPG BINDING DOMAIN PROTEIN-LIKE, ISOFORM C"/>
    <property type="match status" value="1"/>
</dbReference>
<evidence type="ECO:0000313" key="12">
    <source>
        <dbReference type="Proteomes" id="UP001152561"/>
    </source>
</evidence>
<dbReference type="SMART" id="SM00391">
    <property type="entry name" value="MBD"/>
    <property type="match status" value="1"/>
</dbReference>
<dbReference type="Pfam" id="PF01429">
    <property type="entry name" value="MBD"/>
    <property type="match status" value="1"/>
</dbReference>
<sequence>MEQDHENVVTPDIMATQTQILEEVTSSIGKQENEVEKDRENHGENAEKQLVLYHPAIAVVDVAAAIAKVKCPPARRSSLENYTSKAAEVGAFAVQCARCFKWRYIPTAEKYEDIREHLLEQFFYCEIAREWDSNKSCKDPPDLTQDGSRPWAIDKPNIPLPPPGWKRLLRIRAESGTSFADVYYVTPSGKQLRSKVQIQKYLEQHPEYVAQGVKDTQFLFQIPRPLQQNYVKKRPAPSLDESISIVVIVNPISWVVPDGNTGLLGGPALSAPSDAVPLDVPVSSAPFDAAPLDVQIPSAPCDAASLDVLDGNYPKKPKLMVESDEVVKV</sequence>
<evidence type="ECO:0000313" key="11">
    <source>
        <dbReference type="EMBL" id="KAJ8562408.1"/>
    </source>
</evidence>
<dbReference type="GO" id="GO:0005634">
    <property type="term" value="C:nucleus"/>
    <property type="evidence" value="ECO:0007669"/>
    <property type="project" value="UniProtKB-SubCell"/>
</dbReference>
<dbReference type="PROSITE" id="PS51050">
    <property type="entry name" value="ZF_CW"/>
    <property type="match status" value="1"/>
</dbReference>
<dbReference type="EMBL" id="JAJAGQ010000005">
    <property type="protein sequence ID" value="KAJ8562408.1"/>
    <property type="molecule type" value="Genomic_DNA"/>
</dbReference>
<reference evidence="12" key="1">
    <citation type="journal article" date="2023" name="Proc. Natl. Acad. Sci. U.S.A.">
        <title>Genomic and structural basis for evolution of tropane alkaloid biosynthesis.</title>
        <authorList>
            <person name="Wanga Y.-J."/>
            <person name="Taina T."/>
            <person name="Yua J.-Y."/>
            <person name="Lia J."/>
            <person name="Xua B."/>
            <person name="Chenc J."/>
            <person name="D'Auriad J.C."/>
            <person name="Huanga J.-P."/>
            <person name="Huanga S.-X."/>
        </authorList>
    </citation>
    <scope>NUCLEOTIDE SEQUENCE [LARGE SCALE GENOMIC DNA]</scope>
    <source>
        <strain evidence="12">cv. KIB-2019</strain>
    </source>
</reference>
<evidence type="ECO:0000259" key="9">
    <source>
        <dbReference type="PROSITE" id="PS50982"/>
    </source>
</evidence>
<dbReference type="InterPro" id="IPR016177">
    <property type="entry name" value="DNA-bd_dom_sf"/>
</dbReference>
<evidence type="ECO:0000256" key="1">
    <source>
        <dbReference type="ARBA" id="ARBA00004123"/>
    </source>
</evidence>
<accession>A0A9Q1MKB3</accession>
<keyword evidence="8" id="KW-0539">Nucleus</keyword>
<evidence type="ECO:0000256" key="8">
    <source>
        <dbReference type="ARBA" id="ARBA00023242"/>
    </source>
</evidence>
<protein>
    <submittedName>
        <fullName evidence="11">Uncharacterized protein</fullName>
    </submittedName>
</protein>
<dbReference type="AlphaFoldDB" id="A0A9Q1MKB3"/>
<keyword evidence="6" id="KW-0238">DNA-binding</keyword>
<keyword evidence="12" id="KW-1185">Reference proteome</keyword>
<dbReference type="PROSITE" id="PS50982">
    <property type="entry name" value="MBD"/>
    <property type="match status" value="1"/>
</dbReference>
<keyword evidence="5" id="KW-0805">Transcription regulation</keyword>
<dbReference type="OrthoDB" id="10072024at2759"/>
<dbReference type="Pfam" id="PF07496">
    <property type="entry name" value="zf-CW"/>
    <property type="match status" value="1"/>
</dbReference>
<dbReference type="InterPro" id="IPR011124">
    <property type="entry name" value="Znf_CW"/>
</dbReference>
<comment type="subcellular location">
    <subcellularLocation>
        <location evidence="1">Nucleus</location>
    </subcellularLocation>
</comment>
<organism evidence="11 12">
    <name type="scientific">Anisodus acutangulus</name>
    <dbReference type="NCBI Taxonomy" id="402998"/>
    <lineage>
        <taxon>Eukaryota</taxon>
        <taxon>Viridiplantae</taxon>
        <taxon>Streptophyta</taxon>
        <taxon>Embryophyta</taxon>
        <taxon>Tracheophyta</taxon>
        <taxon>Spermatophyta</taxon>
        <taxon>Magnoliopsida</taxon>
        <taxon>eudicotyledons</taxon>
        <taxon>Gunneridae</taxon>
        <taxon>Pentapetalae</taxon>
        <taxon>asterids</taxon>
        <taxon>lamiids</taxon>
        <taxon>Solanales</taxon>
        <taxon>Solanaceae</taxon>
        <taxon>Solanoideae</taxon>
        <taxon>Hyoscyameae</taxon>
        <taxon>Anisodus</taxon>
    </lineage>
</organism>
<evidence type="ECO:0000256" key="5">
    <source>
        <dbReference type="ARBA" id="ARBA00023015"/>
    </source>
</evidence>
<dbReference type="GO" id="GO:0003677">
    <property type="term" value="F:DNA binding"/>
    <property type="evidence" value="ECO:0007669"/>
    <property type="project" value="UniProtKB-KW"/>
</dbReference>
<dbReference type="PANTHER" id="PTHR12396">
    <property type="entry name" value="METHYL-CPG BINDING PROTEIN, MBD"/>
    <property type="match status" value="1"/>
</dbReference>
<keyword evidence="7" id="KW-0804">Transcription</keyword>
<dbReference type="Gene3D" id="3.30.40.100">
    <property type="match status" value="1"/>
</dbReference>
<feature type="domain" description="MBD" evidence="9">
    <location>
        <begin position="151"/>
        <end position="225"/>
    </location>
</feature>
<feature type="domain" description="CW-type" evidence="10">
    <location>
        <begin position="86"/>
        <end position="145"/>
    </location>
</feature>
<evidence type="ECO:0000256" key="3">
    <source>
        <dbReference type="ARBA" id="ARBA00022771"/>
    </source>
</evidence>
<keyword evidence="2" id="KW-0479">Metal-binding</keyword>
<dbReference type="GO" id="GO:0008270">
    <property type="term" value="F:zinc ion binding"/>
    <property type="evidence" value="ECO:0007669"/>
    <property type="project" value="UniProtKB-KW"/>
</dbReference>
<keyword evidence="4" id="KW-0862">Zinc</keyword>
<evidence type="ECO:0000259" key="10">
    <source>
        <dbReference type="PROSITE" id="PS51050"/>
    </source>
</evidence>
<dbReference type="Proteomes" id="UP001152561">
    <property type="component" value="Unassembled WGS sequence"/>
</dbReference>